<evidence type="ECO:0000313" key="3">
    <source>
        <dbReference type="Proteomes" id="UP000236333"/>
    </source>
</evidence>
<evidence type="ECO:0000313" key="2">
    <source>
        <dbReference type="EMBL" id="PNH07735.1"/>
    </source>
</evidence>
<feature type="region of interest" description="Disordered" evidence="1">
    <location>
        <begin position="549"/>
        <end position="594"/>
    </location>
</feature>
<organism evidence="2 3">
    <name type="scientific">Tetrabaena socialis</name>
    <dbReference type="NCBI Taxonomy" id="47790"/>
    <lineage>
        <taxon>Eukaryota</taxon>
        <taxon>Viridiplantae</taxon>
        <taxon>Chlorophyta</taxon>
        <taxon>core chlorophytes</taxon>
        <taxon>Chlorophyceae</taxon>
        <taxon>CS clade</taxon>
        <taxon>Chlamydomonadales</taxon>
        <taxon>Tetrabaenaceae</taxon>
        <taxon>Tetrabaena</taxon>
    </lineage>
</organism>
<reference evidence="2 3" key="1">
    <citation type="journal article" date="2017" name="Mol. Biol. Evol.">
        <title>The 4-celled Tetrabaena socialis nuclear genome reveals the essential components for genetic control of cell number at the origin of multicellularity in the volvocine lineage.</title>
        <authorList>
            <person name="Featherston J."/>
            <person name="Arakaki Y."/>
            <person name="Hanschen E.R."/>
            <person name="Ferris P.J."/>
            <person name="Michod R.E."/>
            <person name="Olson B.J.S.C."/>
            <person name="Nozaki H."/>
            <person name="Durand P.M."/>
        </authorList>
    </citation>
    <scope>NUCLEOTIDE SEQUENCE [LARGE SCALE GENOMIC DNA]</scope>
    <source>
        <strain evidence="2 3">NIES-571</strain>
    </source>
</reference>
<dbReference type="EMBL" id="PGGS01000164">
    <property type="protein sequence ID" value="PNH07735.1"/>
    <property type="molecule type" value="Genomic_DNA"/>
</dbReference>
<gene>
    <name evidence="2" type="ORF">TSOC_005762</name>
</gene>
<feature type="compositionally biased region" description="Low complexity" evidence="1">
    <location>
        <begin position="369"/>
        <end position="383"/>
    </location>
</feature>
<feature type="compositionally biased region" description="Basic and acidic residues" evidence="1">
    <location>
        <begin position="281"/>
        <end position="292"/>
    </location>
</feature>
<feature type="compositionally biased region" description="Low complexity" evidence="1">
    <location>
        <begin position="549"/>
        <end position="586"/>
    </location>
</feature>
<name>A0A2J8A5F4_9CHLO</name>
<feature type="region of interest" description="Disordered" evidence="1">
    <location>
        <begin position="264"/>
        <end position="398"/>
    </location>
</feature>
<sequence>MASLRRGRLTAYAYGRGTVTCATEGRLEHAYLHRDYVFPPLPPGLDLQVGLELQYEQHCSGGAPYAYNIQHGPAQPAHYQQAAQPLAGCPLSAVLGLGSAMHRPMVPQPPGGMSQATGGWPSGTAAGDAHTVIGVRLPPPRALASLPPLPSSPPARCSSTSASWVEAAGPGTKAWPQATQGAPLAGLDARFLGHDGPSKAGAGRVEPGNDGRLTHSRRDDRNSNGPAQVQHNDDRPAGNRCGIKVNNCRRAAVTAAAACVRLRRRSSAASGLPLPAWDGQRGPERKLLETSEPRPGSAAGDNSADASASRGAGMPASDGREHDSSPPAKAGAGDSSSTPSASSSPGASAGAGGSPAEGRPEAPAHRRTSFGGRTTSGGTHRGATAGGGGGRRLVSGYRSGAAASARRATGSKRGAAAAAAAEQLQQALSRVSLSDRPVQGAVCMRLFCGHCGKEQVWDVDATRAKPLADPSAPDGLKRTKDGSRVLYDARGSTCEHCGNMVLCNPLSAVCIYCDSVMQGFRPTYWKCSNTDGNGRRRVMTGAAAAVAAGSGKAGGRTATAAASSKAGAEDIPPAAGSPPAASSGAAKGEDPEPPAPCEYARTRELCADHDLRFGGRPRCRCPRLHGAIAGQVSGNKAGNLGWVMVH</sequence>
<keyword evidence="3" id="KW-1185">Reference proteome</keyword>
<feature type="compositionally biased region" description="Basic and acidic residues" evidence="1">
    <location>
        <begin position="207"/>
        <end position="222"/>
    </location>
</feature>
<proteinExistence type="predicted"/>
<feature type="compositionally biased region" description="Low complexity" evidence="1">
    <location>
        <begin position="296"/>
        <end position="313"/>
    </location>
</feature>
<comment type="caution">
    <text evidence="2">The sequence shown here is derived from an EMBL/GenBank/DDBJ whole genome shotgun (WGS) entry which is preliminary data.</text>
</comment>
<accession>A0A2J8A5F4</accession>
<dbReference type="Proteomes" id="UP000236333">
    <property type="component" value="Unassembled WGS sequence"/>
</dbReference>
<dbReference type="AlphaFoldDB" id="A0A2J8A5F4"/>
<evidence type="ECO:0000256" key="1">
    <source>
        <dbReference type="SAM" id="MobiDB-lite"/>
    </source>
</evidence>
<feature type="region of interest" description="Disordered" evidence="1">
    <location>
        <begin position="188"/>
        <end position="242"/>
    </location>
</feature>
<feature type="compositionally biased region" description="Low complexity" evidence="1">
    <location>
        <begin position="330"/>
        <end position="348"/>
    </location>
</feature>
<dbReference type="OrthoDB" id="548634at2759"/>
<protein>
    <submittedName>
        <fullName evidence="2">Uncharacterized protein</fullName>
    </submittedName>
</protein>